<organism evidence="2 3">
    <name type="scientific">Stylophora pistillata</name>
    <name type="common">Smooth cauliflower coral</name>
    <dbReference type="NCBI Taxonomy" id="50429"/>
    <lineage>
        <taxon>Eukaryota</taxon>
        <taxon>Metazoa</taxon>
        <taxon>Cnidaria</taxon>
        <taxon>Anthozoa</taxon>
        <taxon>Hexacorallia</taxon>
        <taxon>Scleractinia</taxon>
        <taxon>Astrocoeniina</taxon>
        <taxon>Pocilloporidae</taxon>
        <taxon>Stylophora</taxon>
    </lineage>
</organism>
<protein>
    <recommendedName>
        <fullName evidence="4">Reverse transcriptase domain-containing protein</fullName>
    </recommendedName>
</protein>
<evidence type="ECO:0000256" key="1">
    <source>
        <dbReference type="SAM" id="MobiDB-lite"/>
    </source>
</evidence>
<dbReference type="Proteomes" id="UP000225706">
    <property type="component" value="Unassembled WGS sequence"/>
</dbReference>
<reference evidence="3" key="1">
    <citation type="journal article" date="2017" name="bioRxiv">
        <title>Comparative analysis of the genomes of Stylophora pistillata and Acropora digitifera provides evidence for extensive differences between species of corals.</title>
        <authorList>
            <person name="Voolstra C.R."/>
            <person name="Li Y."/>
            <person name="Liew Y.J."/>
            <person name="Baumgarten S."/>
            <person name="Zoccola D."/>
            <person name="Flot J.-F."/>
            <person name="Tambutte S."/>
            <person name="Allemand D."/>
            <person name="Aranda M."/>
        </authorList>
    </citation>
    <scope>NUCLEOTIDE SEQUENCE [LARGE SCALE GENOMIC DNA]</scope>
</reference>
<evidence type="ECO:0000313" key="2">
    <source>
        <dbReference type="EMBL" id="PFX15047.1"/>
    </source>
</evidence>
<dbReference type="EMBL" id="LSMT01000692">
    <property type="protein sequence ID" value="PFX15047.1"/>
    <property type="molecule type" value="Genomic_DNA"/>
</dbReference>
<feature type="compositionally biased region" description="Basic and acidic residues" evidence="1">
    <location>
        <begin position="397"/>
        <end position="406"/>
    </location>
</feature>
<dbReference type="AlphaFoldDB" id="A0A2B4RFC6"/>
<evidence type="ECO:0008006" key="4">
    <source>
        <dbReference type="Google" id="ProtNLM"/>
    </source>
</evidence>
<gene>
    <name evidence="2" type="ORF">AWC38_SpisGene20747</name>
</gene>
<comment type="caution">
    <text evidence="2">The sequence shown here is derived from an EMBL/GenBank/DDBJ whole genome shotgun (WGS) entry which is preliminary data.</text>
</comment>
<sequence length="627" mass="70045">MNFKEGKKSTEWVKRLPEVVSALNCEETRLKEKKPSRCDERQVDDEFGLHNSSKHEIITETINNVAAFSERPHEGPIIEDPNIQRQSTRLSFQRTTTRGSFKMTIFTSTLVDTSEPTSETLRGSEIFHRRILSCKAFKRSGKDLCDALALLARRLGTEYVDPNCIEALLSSRLIPLDKGEGAVRPIGVGEVLRRIIGKCVTRVIKTVVIEASGSLQVCAGLKSGNEAAIHAMRTMLEADDTDAVLLIDGSNAFNALNRSASLHNIRVLCPPMAIYPNITYRQPAWLFVVGGQELEPVEGTTQGDPLAMSLYAIGLQPLITQLQVSSATKQCWFADDAAGSGSLLEVRKWWNVLSKSGPRLGYFPNAEKCWLITKPEKESAAKAVFADTEINVTSEGHKHLDHHTPDEADNNAAKSQAMAKKREALEESEGNGGFMIHCHNEIRDLEAALLSTVCKDVEIEPPLPQITGRILNNGANTSQDARLDILARGFWERQKSAYFDVRVFHPYADSYPEKTTEQVFKQHENEKKRKYACRVLEIEQGSFTPLIFSTTGGMGTECKIYHKRLAELISIKNRETYSTTMSWIRAKISFALLRCALLCLRGTRKKSRTFETFDTDFLIDNAMANIG</sequence>
<evidence type="ECO:0000313" key="3">
    <source>
        <dbReference type="Proteomes" id="UP000225706"/>
    </source>
</evidence>
<name>A0A2B4RFC6_STYPI</name>
<feature type="region of interest" description="Disordered" evidence="1">
    <location>
        <begin position="397"/>
        <end position="420"/>
    </location>
</feature>
<proteinExistence type="predicted"/>
<accession>A0A2B4RFC6</accession>
<keyword evidence="3" id="KW-1185">Reference proteome</keyword>